<proteinExistence type="predicted"/>
<sequence length="94" mass="10773">MDPLVCLLPSDQSCLISLIIPERKDFVRDQNVQQDIDSVINFLSMLCTGFRAKAKRQEGILIVLLPCEREKIHFGKMDAIEKFLRSPLHGFLKT</sequence>
<gene>
    <name evidence="1" type="ORF">M513_01214</name>
    <name evidence="2" type="ORF">M514_01214</name>
</gene>
<dbReference type="Proteomes" id="UP000030764">
    <property type="component" value="Unassembled WGS sequence"/>
</dbReference>
<evidence type="ECO:0000313" key="3">
    <source>
        <dbReference type="Proteomes" id="UP000030764"/>
    </source>
</evidence>
<dbReference type="EMBL" id="KL367485">
    <property type="protein sequence ID" value="KFD70833.1"/>
    <property type="molecule type" value="Genomic_DNA"/>
</dbReference>
<name>A0A085NMY7_9BILA</name>
<keyword evidence="3" id="KW-1185">Reference proteome</keyword>
<evidence type="ECO:0000313" key="1">
    <source>
        <dbReference type="EMBL" id="KFD57981.1"/>
    </source>
</evidence>
<accession>A0A085NMY7</accession>
<protein>
    <submittedName>
        <fullName evidence="2">Uncharacterized protein</fullName>
    </submittedName>
</protein>
<reference evidence="2 3" key="1">
    <citation type="journal article" date="2014" name="Nat. Genet.">
        <title>Genome and transcriptome of the porcine whipworm Trichuris suis.</title>
        <authorList>
            <person name="Jex A.R."/>
            <person name="Nejsum P."/>
            <person name="Schwarz E.M."/>
            <person name="Hu L."/>
            <person name="Young N.D."/>
            <person name="Hall R.S."/>
            <person name="Korhonen P.K."/>
            <person name="Liao S."/>
            <person name="Thamsborg S."/>
            <person name="Xia J."/>
            <person name="Xu P."/>
            <person name="Wang S."/>
            <person name="Scheerlinck J.P."/>
            <person name="Hofmann A."/>
            <person name="Sternberg P.W."/>
            <person name="Wang J."/>
            <person name="Gasser R.B."/>
        </authorList>
    </citation>
    <scope>NUCLEOTIDE SEQUENCE [LARGE SCALE GENOMIC DNA]</scope>
    <source>
        <strain evidence="2">DCEP-RM93F</strain>
        <strain evidence="1">DCEP-RM93M</strain>
    </source>
</reference>
<dbReference type="Proteomes" id="UP000030758">
    <property type="component" value="Unassembled WGS sequence"/>
</dbReference>
<evidence type="ECO:0000313" key="2">
    <source>
        <dbReference type="EMBL" id="KFD70833.1"/>
    </source>
</evidence>
<dbReference type="AlphaFoldDB" id="A0A085NMY7"/>
<dbReference type="EMBL" id="KL363186">
    <property type="protein sequence ID" value="KFD57981.1"/>
    <property type="molecule type" value="Genomic_DNA"/>
</dbReference>
<organism evidence="2">
    <name type="scientific">Trichuris suis</name>
    <name type="common">pig whipworm</name>
    <dbReference type="NCBI Taxonomy" id="68888"/>
    <lineage>
        <taxon>Eukaryota</taxon>
        <taxon>Metazoa</taxon>
        <taxon>Ecdysozoa</taxon>
        <taxon>Nematoda</taxon>
        <taxon>Enoplea</taxon>
        <taxon>Dorylaimia</taxon>
        <taxon>Trichinellida</taxon>
        <taxon>Trichuridae</taxon>
        <taxon>Trichuris</taxon>
    </lineage>
</organism>